<dbReference type="SMART" id="SM00093">
    <property type="entry name" value="SERPIN"/>
    <property type="match status" value="1"/>
</dbReference>
<name>A9WLI2_RENSM</name>
<proteinExistence type="inferred from homology"/>
<dbReference type="GO" id="GO:0004867">
    <property type="term" value="F:serine-type endopeptidase inhibitor activity"/>
    <property type="evidence" value="ECO:0007669"/>
    <property type="project" value="InterPro"/>
</dbReference>
<feature type="domain" description="Serpin" evidence="2">
    <location>
        <begin position="56"/>
        <end position="415"/>
    </location>
</feature>
<dbReference type="PANTHER" id="PTHR11461:SF211">
    <property type="entry name" value="GH10112P-RELATED"/>
    <property type="match status" value="1"/>
</dbReference>
<dbReference type="AlphaFoldDB" id="A9WLI2"/>
<dbReference type="InterPro" id="IPR000215">
    <property type="entry name" value="Serpin_fam"/>
</dbReference>
<dbReference type="Proteomes" id="UP000002007">
    <property type="component" value="Chromosome"/>
</dbReference>
<evidence type="ECO:0000313" key="4">
    <source>
        <dbReference type="Proteomes" id="UP000002007"/>
    </source>
</evidence>
<dbReference type="HOGENOM" id="CLU_023330_0_3_11"/>
<dbReference type="Gene3D" id="3.30.497.10">
    <property type="entry name" value="Antithrombin, subunit I, domain 2"/>
    <property type="match status" value="1"/>
</dbReference>
<dbReference type="Gene3D" id="2.30.39.10">
    <property type="entry name" value="Alpha-1-antitrypsin, domain 1"/>
    <property type="match status" value="1"/>
</dbReference>
<evidence type="ECO:0000259" key="2">
    <source>
        <dbReference type="SMART" id="SM00093"/>
    </source>
</evidence>
<sequence>MRFQTTIPTIAVVAVLWLLLSGCGSQPPSSSRAADVERIVVSPDQAKEAVLQVSQAALTLGVKLAAEAGNDAVVSPASALIALSMLREGASEEGAQEMDSVLGWGSDRQRGINAVLAELQKYDGDPASVDKANPPEKPAAKTSNGIFVQKSAPIGPGFLTVLAKHYGTGVYPVNFAGDAKDKINAWVKENIGGLIEKAPLESSADTKLSLLNALFFAARWQQPFNPESTLDAPFHAASWQLNVPMMHATQKLTYAEGPGWQAIDLPYGRCFVMRLYLPAAEGKPLPGAAQLAAVGSSLSSAQKQLIGLGLPSWDKMSNLDLMEPLRKIGLRKTFDDGGFDAILPGALIGGAAQTAVVNVAEKGTVAAALTQINVETSVDLVTETPRQLDFDRPFSYQIIQLETGLPLFLGVVDNPKA</sequence>
<protein>
    <submittedName>
        <fullName evidence="3">Serpin (Serine proteinase inhibitor)</fullName>
    </submittedName>
</protein>
<dbReference type="EMBL" id="CP000910">
    <property type="protein sequence ID" value="ABY21942.1"/>
    <property type="molecule type" value="Genomic_DNA"/>
</dbReference>
<dbReference type="STRING" id="288705.RSal33209_0186"/>
<dbReference type="GO" id="GO:0005615">
    <property type="term" value="C:extracellular space"/>
    <property type="evidence" value="ECO:0007669"/>
    <property type="project" value="InterPro"/>
</dbReference>
<gene>
    <name evidence="3" type="ordered locus">RSal33209_0186</name>
</gene>
<dbReference type="PANTHER" id="PTHR11461">
    <property type="entry name" value="SERINE PROTEASE INHIBITOR, SERPIN"/>
    <property type="match status" value="1"/>
</dbReference>
<dbReference type="InterPro" id="IPR042185">
    <property type="entry name" value="Serpin_sf_2"/>
</dbReference>
<dbReference type="KEGG" id="rsa:RSal33209_0186"/>
<comment type="similarity">
    <text evidence="1">Belongs to the serpin family.</text>
</comment>
<accession>A9WLI2</accession>
<keyword evidence="4" id="KW-1185">Reference proteome</keyword>
<dbReference type="Pfam" id="PF00079">
    <property type="entry name" value="Serpin"/>
    <property type="match status" value="1"/>
</dbReference>
<dbReference type="SMR" id="A9WLI2"/>
<dbReference type="RefSeq" id="WP_012243650.1">
    <property type="nucleotide sequence ID" value="NC_010168.1"/>
</dbReference>
<dbReference type="eggNOG" id="COG4826">
    <property type="taxonomic scope" value="Bacteria"/>
</dbReference>
<dbReference type="InterPro" id="IPR023796">
    <property type="entry name" value="Serpin_dom"/>
</dbReference>
<organism evidence="3 4">
    <name type="scientific">Renibacterium salmoninarum (strain ATCC 33209 / DSM 20767 / JCM 11484 / NBRC 15589 / NCIMB 2235)</name>
    <dbReference type="NCBI Taxonomy" id="288705"/>
    <lineage>
        <taxon>Bacteria</taxon>
        <taxon>Bacillati</taxon>
        <taxon>Actinomycetota</taxon>
        <taxon>Actinomycetes</taxon>
        <taxon>Micrococcales</taxon>
        <taxon>Micrococcaceae</taxon>
        <taxon>Renibacterium</taxon>
    </lineage>
</organism>
<dbReference type="PROSITE" id="PS51257">
    <property type="entry name" value="PROKAR_LIPOPROTEIN"/>
    <property type="match status" value="1"/>
</dbReference>
<dbReference type="InterPro" id="IPR042178">
    <property type="entry name" value="Serpin_sf_1"/>
</dbReference>
<evidence type="ECO:0000256" key="1">
    <source>
        <dbReference type="RuleBase" id="RU000411"/>
    </source>
</evidence>
<evidence type="ECO:0000313" key="3">
    <source>
        <dbReference type="EMBL" id="ABY21942.1"/>
    </source>
</evidence>
<dbReference type="InterPro" id="IPR036186">
    <property type="entry name" value="Serpin_sf"/>
</dbReference>
<dbReference type="SUPFAM" id="SSF56574">
    <property type="entry name" value="Serpins"/>
    <property type="match status" value="1"/>
</dbReference>
<reference evidence="4" key="1">
    <citation type="journal article" date="2008" name="J. Bacteriol.">
        <title>Genome sequence of the fish pathogen Renibacterium salmoninarum suggests reductive evolution away from an environmental Arthrobacter ancestor.</title>
        <authorList>
            <person name="Wiens G.D."/>
            <person name="Rockey D.D."/>
            <person name="Wu Z."/>
            <person name="Chang J."/>
            <person name="Levy R."/>
            <person name="Crane S."/>
            <person name="Chen D.S."/>
            <person name="Capri G.R."/>
            <person name="Burnett J.R."/>
            <person name="Sudheesh P.S."/>
            <person name="Schipma M.J."/>
            <person name="Burd H."/>
            <person name="Bhattacharyya A."/>
            <person name="Rhodes L.D."/>
            <person name="Kaul R."/>
            <person name="Strom M.S."/>
        </authorList>
    </citation>
    <scope>NUCLEOTIDE SEQUENCE [LARGE SCALE GENOMIC DNA]</scope>
    <source>
        <strain evidence="4">ATCC 33209 / DSM 20767 / JCM 11484 / NBRC 15589 / NCIMB 2235</strain>
    </source>
</reference>